<comment type="caution">
    <text evidence="4">The sequence shown here is derived from an EMBL/GenBank/DDBJ whole genome shotgun (WGS) entry which is preliminary data.</text>
</comment>
<protein>
    <submittedName>
        <fullName evidence="4">Two pore domain potassium channel family protein</fullName>
    </submittedName>
</protein>
<proteinExistence type="predicted"/>
<gene>
    <name evidence="4" type="ORF">HII30_07715</name>
</gene>
<dbReference type="Gene3D" id="1.10.287.70">
    <property type="match status" value="1"/>
</dbReference>
<keyword evidence="4" id="KW-0813">Transport</keyword>
<name>A0A848M3Q1_PAELE</name>
<dbReference type="InterPro" id="IPR013099">
    <property type="entry name" value="K_chnl_dom"/>
</dbReference>
<keyword evidence="4" id="KW-0407">Ion channel</keyword>
<evidence type="ECO:0000256" key="2">
    <source>
        <dbReference type="SAM" id="Phobius"/>
    </source>
</evidence>
<dbReference type="SUPFAM" id="SSF81324">
    <property type="entry name" value="Voltage-gated potassium channels"/>
    <property type="match status" value="1"/>
</dbReference>
<feature type="transmembrane region" description="Helical" evidence="2">
    <location>
        <begin position="32"/>
        <end position="52"/>
    </location>
</feature>
<feature type="transmembrane region" description="Helical" evidence="2">
    <location>
        <begin position="64"/>
        <end position="84"/>
    </location>
</feature>
<dbReference type="RefSeq" id="WP_169504438.1">
    <property type="nucleotide sequence ID" value="NZ_JABBPN010000005.1"/>
</dbReference>
<keyword evidence="5" id="KW-1185">Reference proteome</keyword>
<feature type="transmembrane region" description="Helical" evidence="2">
    <location>
        <begin position="142"/>
        <end position="160"/>
    </location>
</feature>
<evidence type="ECO:0000313" key="5">
    <source>
        <dbReference type="Proteomes" id="UP000565468"/>
    </source>
</evidence>
<dbReference type="AlphaFoldDB" id="A0A848M3Q1"/>
<accession>A0A848M3Q1</accession>
<keyword evidence="2" id="KW-0812">Transmembrane</keyword>
<organism evidence="4 5">
    <name type="scientific">Paenibacillus lemnae</name>
    <dbReference type="NCBI Taxonomy" id="1330551"/>
    <lineage>
        <taxon>Bacteria</taxon>
        <taxon>Bacillati</taxon>
        <taxon>Bacillota</taxon>
        <taxon>Bacilli</taxon>
        <taxon>Bacillales</taxon>
        <taxon>Paenibacillaceae</taxon>
        <taxon>Paenibacillus</taxon>
    </lineage>
</organism>
<keyword evidence="2" id="KW-0472">Membrane</keyword>
<keyword evidence="2" id="KW-1133">Transmembrane helix</keyword>
<dbReference type="GO" id="GO:0034220">
    <property type="term" value="P:monoatomic ion transmembrane transport"/>
    <property type="evidence" value="ECO:0007669"/>
    <property type="project" value="UniProtKB-KW"/>
</dbReference>
<feature type="region of interest" description="Disordered" evidence="1">
    <location>
        <begin position="201"/>
        <end position="229"/>
    </location>
</feature>
<evidence type="ECO:0000256" key="1">
    <source>
        <dbReference type="SAM" id="MobiDB-lite"/>
    </source>
</evidence>
<dbReference type="Pfam" id="PF07885">
    <property type="entry name" value="Ion_trans_2"/>
    <property type="match status" value="1"/>
</dbReference>
<feature type="domain" description="Potassium channel" evidence="3">
    <location>
        <begin position="113"/>
        <end position="194"/>
    </location>
</feature>
<evidence type="ECO:0000259" key="3">
    <source>
        <dbReference type="Pfam" id="PF07885"/>
    </source>
</evidence>
<feature type="compositionally biased region" description="Acidic residues" evidence="1">
    <location>
        <begin position="218"/>
        <end position="229"/>
    </location>
</feature>
<dbReference type="Proteomes" id="UP000565468">
    <property type="component" value="Unassembled WGS sequence"/>
</dbReference>
<feature type="transmembrane region" description="Helical" evidence="2">
    <location>
        <begin position="172"/>
        <end position="192"/>
    </location>
</feature>
<feature type="transmembrane region" description="Helical" evidence="2">
    <location>
        <begin position="6"/>
        <end position="23"/>
    </location>
</feature>
<evidence type="ECO:0000313" key="4">
    <source>
        <dbReference type="EMBL" id="NMO95658.1"/>
    </source>
</evidence>
<keyword evidence="4" id="KW-0406">Ion transport</keyword>
<dbReference type="EMBL" id="JABBPN010000005">
    <property type="protein sequence ID" value="NMO95658.1"/>
    <property type="molecule type" value="Genomic_DNA"/>
</dbReference>
<feature type="compositionally biased region" description="Basic and acidic residues" evidence="1">
    <location>
        <begin position="208"/>
        <end position="217"/>
    </location>
</feature>
<feature type="transmembrane region" description="Helical" evidence="2">
    <location>
        <begin position="104"/>
        <end position="122"/>
    </location>
</feature>
<reference evidence="4 5" key="1">
    <citation type="submission" date="2020-04" db="EMBL/GenBank/DDBJ databases">
        <title>Paenibacillus algicola sp. nov., a novel marine bacterium producing alginate lyase.</title>
        <authorList>
            <person name="Huang H."/>
        </authorList>
    </citation>
    <scope>NUCLEOTIDE SEQUENCE [LARGE SCALE GENOMIC DNA]</scope>
    <source>
        <strain evidence="4 5">L7-75</strain>
    </source>
</reference>
<sequence>MTWWMWLINIVGLVTLVVVFYNIDKRWSSKPILLAPLLIYIAISLEDLVGLIDLKEIVPGEGGMRVIILLFTLASAAFYILYIFRKIAESVHKEITIRTTLIRISFAALTCILFFTLVYMSIYKLFGRESFVGENLGEDSLSQFISFFYFSVITFVTVGYGDVAPGDNTARLAVIIQIVFSFVTVGYALSMLGTLRQIFTPGEDDPDEAVKKEQEEAAEKEEQEEAKES</sequence>